<feature type="transmembrane region" description="Helical" evidence="1">
    <location>
        <begin position="76"/>
        <end position="95"/>
    </location>
</feature>
<protein>
    <submittedName>
        <fullName evidence="2">Uncharacterized protein</fullName>
    </submittedName>
</protein>
<keyword evidence="1" id="KW-0812">Transmembrane</keyword>
<name>A0A0A9HJ57_ARUDO</name>
<dbReference type="EMBL" id="GBRH01160731">
    <property type="protein sequence ID" value="JAE37165.1"/>
    <property type="molecule type" value="Transcribed_RNA"/>
</dbReference>
<feature type="transmembrane region" description="Helical" evidence="1">
    <location>
        <begin position="27"/>
        <end position="46"/>
    </location>
</feature>
<dbReference type="AlphaFoldDB" id="A0A0A9HJ57"/>
<organism evidence="2">
    <name type="scientific">Arundo donax</name>
    <name type="common">Giant reed</name>
    <name type="synonym">Donax arundinaceus</name>
    <dbReference type="NCBI Taxonomy" id="35708"/>
    <lineage>
        <taxon>Eukaryota</taxon>
        <taxon>Viridiplantae</taxon>
        <taxon>Streptophyta</taxon>
        <taxon>Embryophyta</taxon>
        <taxon>Tracheophyta</taxon>
        <taxon>Spermatophyta</taxon>
        <taxon>Magnoliopsida</taxon>
        <taxon>Liliopsida</taxon>
        <taxon>Poales</taxon>
        <taxon>Poaceae</taxon>
        <taxon>PACMAD clade</taxon>
        <taxon>Arundinoideae</taxon>
        <taxon>Arundineae</taxon>
        <taxon>Arundo</taxon>
    </lineage>
</organism>
<reference evidence="2" key="1">
    <citation type="submission" date="2014-09" db="EMBL/GenBank/DDBJ databases">
        <authorList>
            <person name="Magalhaes I.L.F."/>
            <person name="Oliveira U."/>
            <person name="Santos F.R."/>
            <person name="Vidigal T.H.D.A."/>
            <person name="Brescovit A.D."/>
            <person name="Santos A.J."/>
        </authorList>
    </citation>
    <scope>NUCLEOTIDE SEQUENCE</scope>
    <source>
        <tissue evidence="2">Shoot tissue taken approximately 20 cm above the soil surface</tissue>
    </source>
</reference>
<keyword evidence="1" id="KW-1133">Transmembrane helix</keyword>
<keyword evidence="1" id="KW-0472">Membrane</keyword>
<evidence type="ECO:0000313" key="2">
    <source>
        <dbReference type="EMBL" id="JAE37165.1"/>
    </source>
</evidence>
<evidence type="ECO:0000256" key="1">
    <source>
        <dbReference type="SAM" id="Phobius"/>
    </source>
</evidence>
<accession>A0A0A9HJ57</accession>
<reference evidence="2" key="2">
    <citation type="journal article" date="2015" name="Data Brief">
        <title>Shoot transcriptome of the giant reed, Arundo donax.</title>
        <authorList>
            <person name="Barrero R.A."/>
            <person name="Guerrero F.D."/>
            <person name="Moolhuijzen P."/>
            <person name="Goolsby J.A."/>
            <person name="Tidwell J."/>
            <person name="Bellgard S.E."/>
            <person name="Bellgard M.I."/>
        </authorList>
    </citation>
    <scope>NUCLEOTIDE SEQUENCE</scope>
    <source>
        <tissue evidence="2">Shoot tissue taken approximately 20 cm above the soil surface</tissue>
    </source>
</reference>
<proteinExistence type="predicted"/>
<sequence length="108" mass="12311">MICSTCLMGLISSGAAGDAFFIFRKVMCFHFFLIMFYTSFCLRVMSPSCVKEINELEIMCFCLVLLQTTLGASNMSIGTLFLSALFSIFFLYFYFQKLCPRNICAVNY</sequence>